<dbReference type="SMART" id="SM00382">
    <property type="entry name" value="AAA"/>
    <property type="match status" value="1"/>
</dbReference>
<evidence type="ECO:0000313" key="11">
    <source>
        <dbReference type="EMBL" id="MPL67816.1"/>
    </source>
</evidence>
<keyword evidence="4" id="KW-0547">Nucleotide-binding</keyword>
<dbReference type="GO" id="GO:0005524">
    <property type="term" value="F:ATP binding"/>
    <property type="evidence" value="ECO:0007669"/>
    <property type="project" value="UniProtKB-KW"/>
</dbReference>
<feature type="transmembrane region" description="Helical" evidence="8">
    <location>
        <begin position="53"/>
        <end position="73"/>
    </location>
</feature>
<feature type="transmembrane region" description="Helical" evidence="8">
    <location>
        <begin position="238"/>
        <end position="263"/>
    </location>
</feature>
<feature type="domain" description="ABC transmembrane type-1" evidence="10">
    <location>
        <begin position="21"/>
        <end position="302"/>
    </location>
</feature>
<dbReference type="InterPro" id="IPR003439">
    <property type="entry name" value="ABC_transporter-like_ATP-bd"/>
</dbReference>
<evidence type="ECO:0000256" key="1">
    <source>
        <dbReference type="ARBA" id="ARBA00004141"/>
    </source>
</evidence>
<comment type="subcellular location">
    <subcellularLocation>
        <location evidence="1">Membrane</location>
        <topology evidence="1">Multi-pass membrane protein</topology>
    </subcellularLocation>
</comment>
<feature type="transmembrane region" description="Helical" evidence="8">
    <location>
        <begin position="21"/>
        <end position="47"/>
    </location>
</feature>
<evidence type="ECO:0000256" key="7">
    <source>
        <dbReference type="ARBA" id="ARBA00023136"/>
    </source>
</evidence>
<evidence type="ECO:0000259" key="10">
    <source>
        <dbReference type="PROSITE" id="PS50929"/>
    </source>
</evidence>
<dbReference type="InterPro" id="IPR027417">
    <property type="entry name" value="P-loop_NTPase"/>
</dbReference>
<dbReference type="Pfam" id="PF00664">
    <property type="entry name" value="ABC_membrane"/>
    <property type="match status" value="1"/>
</dbReference>
<dbReference type="InterPro" id="IPR017871">
    <property type="entry name" value="ABC_transporter-like_CS"/>
</dbReference>
<dbReference type="GO" id="GO:0015421">
    <property type="term" value="F:ABC-type oligopeptide transporter activity"/>
    <property type="evidence" value="ECO:0007669"/>
    <property type="project" value="TreeGrafter"/>
</dbReference>
<feature type="transmembrane region" description="Helical" evidence="8">
    <location>
        <begin position="138"/>
        <end position="155"/>
    </location>
</feature>
<gene>
    <name evidence="11" type="ORF">SDC9_13519</name>
</gene>
<dbReference type="Pfam" id="PF00005">
    <property type="entry name" value="ABC_tran"/>
    <property type="match status" value="1"/>
</dbReference>
<keyword evidence="6 8" id="KW-1133">Transmembrane helix</keyword>
<dbReference type="PROSITE" id="PS50929">
    <property type="entry name" value="ABC_TM1F"/>
    <property type="match status" value="1"/>
</dbReference>
<feature type="transmembrane region" description="Helical" evidence="8">
    <location>
        <begin position="161"/>
        <end position="181"/>
    </location>
</feature>
<name>A0A644TLI7_9ZZZZ</name>
<dbReference type="InterPro" id="IPR011527">
    <property type="entry name" value="ABC1_TM_dom"/>
</dbReference>
<sequence length="585" mass="64336">MILGSTIGMLGPGKKPKLAKGVLFSVLEGVLAAVINGMLMMVVYTIVQGRFTRAVFAASLVAMAGALVTRWFVSGRVLYECQINGADFIRTARMDVGERLRRVPLGFFQKFRAGDLTSRLMANLQDVETVITHQYPELVTAIVGSALITVMMLVIDWPMGLAAASVFPFGIPLVVFTKRIFKNIGKKRFAVNGRMNDAFVEFLSGIRTLKAHDMAFEKLESLKGAIDESMRVSFRLEVMMAPIISGFQILLEFGLAFTLFVGVRLLSSGRISAADFILSALLAFNLYKPLRAISQFQAEFRNSEQAAKTISAVLEEPIQQWTEENFKPGNSALIFDRVRFSYDGSRDVLGELSFSVPDGSVVALVGASGSGKTTAANLAMRLWDPQGGSIRFGGRDISTIKPEELLATMSIVFQDVYLFHDTVRANIAIGKEGASDREIEAAARAARADEFIRQLPKGYDTILAEGGTSLSGGEKQRIAIARCILKDAPFVILDEATASLDPENERDIQLALARLLEGRTVLVIAHRLKTIRAADKIVVLDEGRVVEEGTHEKLMARKGAYYRMWANQEDSEGWTLRRRGMKKQG</sequence>
<dbReference type="AlphaFoldDB" id="A0A644TLI7"/>
<comment type="caution">
    <text evidence="11">The sequence shown here is derived from an EMBL/GenBank/DDBJ whole genome shotgun (WGS) entry which is preliminary data.</text>
</comment>
<dbReference type="PANTHER" id="PTHR43394:SF1">
    <property type="entry name" value="ATP-BINDING CASSETTE SUB-FAMILY B MEMBER 10, MITOCHONDRIAL"/>
    <property type="match status" value="1"/>
</dbReference>
<organism evidence="11">
    <name type="scientific">bioreactor metagenome</name>
    <dbReference type="NCBI Taxonomy" id="1076179"/>
    <lineage>
        <taxon>unclassified sequences</taxon>
        <taxon>metagenomes</taxon>
        <taxon>ecological metagenomes</taxon>
    </lineage>
</organism>
<evidence type="ECO:0000256" key="2">
    <source>
        <dbReference type="ARBA" id="ARBA00022448"/>
    </source>
</evidence>
<dbReference type="PANTHER" id="PTHR43394">
    <property type="entry name" value="ATP-DEPENDENT PERMEASE MDL1, MITOCHONDRIAL"/>
    <property type="match status" value="1"/>
</dbReference>
<keyword evidence="5 11" id="KW-0067">ATP-binding</keyword>
<evidence type="ECO:0000256" key="6">
    <source>
        <dbReference type="ARBA" id="ARBA00022989"/>
    </source>
</evidence>
<dbReference type="SUPFAM" id="SSF90123">
    <property type="entry name" value="ABC transporter transmembrane region"/>
    <property type="match status" value="1"/>
</dbReference>
<evidence type="ECO:0000256" key="8">
    <source>
        <dbReference type="SAM" id="Phobius"/>
    </source>
</evidence>
<keyword evidence="2" id="KW-0813">Transport</keyword>
<dbReference type="InterPro" id="IPR003593">
    <property type="entry name" value="AAA+_ATPase"/>
</dbReference>
<dbReference type="GO" id="GO:0016887">
    <property type="term" value="F:ATP hydrolysis activity"/>
    <property type="evidence" value="ECO:0007669"/>
    <property type="project" value="InterPro"/>
</dbReference>
<feature type="domain" description="ABC transporter" evidence="9">
    <location>
        <begin position="333"/>
        <end position="567"/>
    </location>
</feature>
<dbReference type="SUPFAM" id="SSF52540">
    <property type="entry name" value="P-loop containing nucleoside triphosphate hydrolases"/>
    <property type="match status" value="1"/>
</dbReference>
<dbReference type="Gene3D" id="3.40.50.300">
    <property type="entry name" value="P-loop containing nucleotide triphosphate hydrolases"/>
    <property type="match status" value="1"/>
</dbReference>
<dbReference type="CDD" id="cd07346">
    <property type="entry name" value="ABC_6TM_exporters"/>
    <property type="match status" value="1"/>
</dbReference>
<keyword evidence="3 8" id="KW-0812">Transmembrane</keyword>
<dbReference type="InterPro" id="IPR036640">
    <property type="entry name" value="ABC1_TM_sf"/>
</dbReference>
<dbReference type="GO" id="GO:0016020">
    <property type="term" value="C:membrane"/>
    <property type="evidence" value="ECO:0007669"/>
    <property type="project" value="UniProtKB-SubCell"/>
</dbReference>
<dbReference type="PROSITE" id="PS50893">
    <property type="entry name" value="ABC_TRANSPORTER_2"/>
    <property type="match status" value="1"/>
</dbReference>
<accession>A0A644TLI7</accession>
<evidence type="ECO:0000256" key="5">
    <source>
        <dbReference type="ARBA" id="ARBA00022840"/>
    </source>
</evidence>
<keyword evidence="7 8" id="KW-0472">Membrane</keyword>
<dbReference type="FunFam" id="3.40.50.300:FF:000287">
    <property type="entry name" value="Multidrug ABC transporter ATP-binding protein"/>
    <property type="match status" value="1"/>
</dbReference>
<dbReference type="Gene3D" id="1.20.1560.10">
    <property type="entry name" value="ABC transporter type 1, transmembrane domain"/>
    <property type="match status" value="1"/>
</dbReference>
<evidence type="ECO:0000256" key="3">
    <source>
        <dbReference type="ARBA" id="ARBA00022692"/>
    </source>
</evidence>
<dbReference type="InterPro" id="IPR039421">
    <property type="entry name" value="Type_1_exporter"/>
</dbReference>
<dbReference type="EMBL" id="VSSQ01000038">
    <property type="protein sequence ID" value="MPL67816.1"/>
    <property type="molecule type" value="Genomic_DNA"/>
</dbReference>
<proteinExistence type="predicted"/>
<evidence type="ECO:0000259" key="9">
    <source>
        <dbReference type="PROSITE" id="PS50893"/>
    </source>
</evidence>
<dbReference type="PROSITE" id="PS00211">
    <property type="entry name" value="ABC_TRANSPORTER_1"/>
    <property type="match status" value="1"/>
</dbReference>
<evidence type="ECO:0000256" key="4">
    <source>
        <dbReference type="ARBA" id="ARBA00022741"/>
    </source>
</evidence>
<protein>
    <submittedName>
        <fullName evidence="11">Putative ABC transporter ATP-binding protein</fullName>
    </submittedName>
</protein>
<reference evidence="11" key="1">
    <citation type="submission" date="2019-08" db="EMBL/GenBank/DDBJ databases">
        <authorList>
            <person name="Kucharzyk K."/>
            <person name="Murdoch R.W."/>
            <person name="Higgins S."/>
            <person name="Loffler F."/>
        </authorList>
    </citation>
    <scope>NUCLEOTIDE SEQUENCE</scope>
</reference>